<gene>
    <name evidence="1" type="ORF">CUMW_207330</name>
</gene>
<dbReference type="STRING" id="55188.A0A2H5Q905"/>
<dbReference type="InterPro" id="IPR016024">
    <property type="entry name" value="ARM-type_fold"/>
</dbReference>
<proteinExistence type="predicted"/>
<organism evidence="1 2">
    <name type="scientific">Citrus unshiu</name>
    <name type="common">Satsuma mandarin</name>
    <name type="synonym">Citrus nobilis var. unshiu</name>
    <dbReference type="NCBI Taxonomy" id="55188"/>
    <lineage>
        <taxon>Eukaryota</taxon>
        <taxon>Viridiplantae</taxon>
        <taxon>Streptophyta</taxon>
        <taxon>Embryophyta</taxon>
        <taxon>Tracheophyta</taxon>
        <taxon>Spermatophyta</taxon>
        <taxon>Magnoliopsida</taxon>
        <taxon>eudicotyledons</taxon>
        <taxon>Gunneridae</taxon>
        <taxon>Pentapetalae</taxon>
        <taxon>rosids</taxon>
        <taxon>malvids</taxon>
        <taxon>Sapindales</taxon>
        <taxon>Rutaceae</taxon>
        <taxon>Aurantioideae</taxon>
        <taxon>Citrus</taxon>
    </lineage>
</organism>
<comment type="caution">
    <text evidence="1">The sequence shown here is derived from an EMBL/GenBank/DDBJ whole genome shotgun (WGS) entry which is preliminary data.</text>
</comment>
<reference evidence="1 2" key="1">
    <citation type="journal article" date="2017" name="Front. Genet.">
        <title>Draft sequencing of the heterozygous diploid genome of Satsuma (Citrus unshiu Marc.) using a hybrid assembly approach.</title>
        <authorList>
            <person name="Shimizu T."/>
            <person name="Tanizawa Y."/>
            <person name="Mochizuki T."/>
            <person name="Nagasaki H."/>
            <person name="Yoshioka T."/>
            <person name="Toyoda A."/>
            <person name="Fujiyama A."/>
            <person name="Kaminuma E."/>
            <person name="Nakamura Y."/>
        </authorList>
    </citation>
    <scope>NUCLEOTIDE SEQUENCE [LARGE SCALE GENOMIC DNA]</scope>
    <source>
        <strain evidence="2">cv. Miyagawa wase</strain>
    </source>
</reference>
<dbReference type="InterPro" id="IPR011989">
    <property type="entry name" value="ARM-like"/>
</dbReference>
<dbReference type="Proteomes" id="UP000236630">
    <property type="component" value="Unassembled WGS sequence"/>
</dbReference>
<dbReference type="PANTHER" id="PTHR37743">
    <property type="entry name" value="ARM REPEAT SUPERFAMILY PROTEIN"/>
    <property type="match status" value="1"/>
</dbReference>
<keyword evidence="2" id="KW-1185">Reference proteome</keyword>
<dbReference type="EMBL" id="BDQV01000258">
    <property type="protein sequence ID" value="GAY61124.1"/>
    <property type="molecule type" value="Genomic_DNA"/>
</dbReference>
<dbReference type="SUPFAM" id="SSF48371">
    <property type="entry name" value="ARM repeat"/>
    <property type="match status" value="1"/>
</dbReference>
<evidence type="ECO:0000313" key="1">
    <source>
        <dbReference type="EMBL" id="GAY61124.1"/>
    </source>
</evidence>
<dbReference type="AlphaFoldDB" id="A0A2H5Q905"/>
<dbReference type="PANTHER" id="PTHR37743:SF1">
    <property type="entry name" value="ARM REPEAT SUPERFAMILY PROTEIN"/>
    <property type="match status" value="1"/>
</dbReference>
<sequence length="1113" mass="125038">MELNQTEQEPQQLLWRSDSQPESMVTVTLGRVMNTLLTARPKKLHDSISHLSPDDKMASLGSLDESLWFLYKYLRDAAEREDILDEVLVPMIERSLKSKESKHGGQAMIILNWLFKDELLFQILATNLANIIVRKDDRYITLGWCTLVRALLEYDTITDQHLVTGISEKYDALLKILCSCIPHLSYIVNKGSTTQDGFELPSRLSLSAADCFLSLTEALTKRPRVSSDRQKSSNFKASVTSAPCEKKEKLAHKTSEISNMEMEFLLWDHLQELISLVQRLLAWSRKSRPLHAKGLEKVLKWLKEIKGHYGGIQTEAGSKILRTGAMLLSSCWKHYCMLLHLEDHKSFKHCRELLDQYLSGIQYITDNHSKEQMASKDGGVETRKFFLNCMCLLLGRFDGKKFESIVSEYGTQMSYVLLPQLQCHDEDVIEGVVCIFKRALFKANHSPGSSLTDTRQMDSVLPLLLNLLDEQDGTARAVVKLIAEYCSISVDVHCLEKVLIRLTSGNTIQRKNALDVISELMQDIANKLLDLLTDEDDVIREQTSNLLPLIDPSLVLPGVVRLVYSSDGKVQSSACEACIGVLKYHNKFEVICVLLDCLSNLNRIQELPETDGSKLDTDRIFKLIPQWAKSVQDWNSLVGSLIDKMFAEPSNVIIVRFLNCISEYLTEAIDVVLHRVLSQMRGQKEIDQSFIKLGSGTYKSDESERNYQSLFERLCPLLVIRLLPLRIFDDLNLSIMYGQLLNELTTNEYGDINTNGHECVVVFLLNRAFSTFEFQDVRKLAAELCGRIHPQVLLPIACSQLEHAAGLKDILKMKVCLFSVCASIKIRGKDSISNPAMIRIRNTLEAVLLWPSLVDDEVHKAQLGCVECLALMICAELQSPELRKDFTSVNKIAGKSVDPGLYRIFNTVQAFLLLVRSKLTYLVQIAGNAVSRNCVLEHVVLHIVHDENKGISESNLGCGISALHGPMLLSFRLCMVNVLISACQKISDFGKKPFAQNSLPVLIHSSERVIDPDIGAACIQFLFSAVYHLKSAVLPYSSDLLKLALKFLGKESEKEKIAGVKLMTALMATEDVIPESILSEGLLEARSLFSSISLTDPSLDLRQLCNKLMSCLT</sequence>
<dbReference type="Gene3D" id="1.25.10.10">
    <property type="entry name" value="Leucine-rich Repeat Variant"/>
    <property type="match status" value="1"/>
</dbReference>
<accession>A0A2H5Q905</accession>
<evidence type="ECO:0000313" key="2">
    <source>
        <dbReference type="Proteomes" id="UP000236630"/>
    </source>
</evidence>
<name>A0A2H5Q905_CITUN</name>
<protein>
    <submittedName>
        <fullName evidence="1">Uncharacterized protein</fullName>
    </submittedName>
</protein>